<sequence>MGSLYLPAGGDGAGVLILGPKADAAPAPLVALIALIGAAVTWAHGQVDDAKAAILHAVAGIREDLDGISTVLFRDASSGNSGGAPGAGDAGSSGLGPQGSTPFGAASGANPDEDEFMDLTKKLIEVRNILKAVEITDNLVLPSIVVIGSQSSGKARGLGGDCRA</sequence>
<dbReference type="STRING" id="578462.A0A0L0S1R0"/>
<name>A0A0L0S1R0_ALLM3</name>
<reference evidence="2 3" key="1">
    <citation type="submission" date="2009-11" db="EMBL/GenBank/DDBJ databases">
        <title>Annotation of Allomyces macrogynus ATCC 38327.</title>
        <authorList>
            <consortium name="The Broad Institute Genome Sequencing Platform"/>
            <person name="Russ C."/>
            <person name="Cuomo C."/>
            <person name="Burger G."/>
            <person name="Gray M.W."/>
            <person name="Holland P.W.H."/>
            <person name="King N."/>
            <person name="Lang F.B.F."/>
            <person name="Roger A.J."/>
            <person name="Ruiz-Trillo I."/>
            <person name="Young S.K."/>
            <person name="Zeng Q."/>
            <person name="Gargeya S."/>
            <person name="Fitzgerald M."/>
            <person name="Haas B."/>
            <person name="Abouelleil A."/>
            <person name="Alvarado L."/>
            <person name="Arachchi H.M."/>
            <person name="Berlin A."/>
            <person name="Chapman S.B."/>
            <person name="Gearin G."/>
            <person name="Goldberg J."/>
            <person name="Griggs A."/>
            <person name="Gujja S."/>
            <person name="Hansen M."/>
            <person name="Heiman D."/>
            <person name="Howarth C."/>
            <person name="Larimer J."/>
            <person name="Lui A."/>
            <person name="MacDonald P.J.P."/>
            <person name="McCowen C."/>
            <person name="Montmayeur A."/>
            <person name="Murphy C."/>
            <person name="Neiman D."/>
            <person name="Pearson M."/>
            <person name="Priest M."/>
            <person name="Roberts A."/>
            <person name="Saif S."/>
            <person name="Shea T."/>
            <person name="Sisk P."/>
            <person name="Stolte C."/>
            <person name="Sykes S."/>
            <person name="Wortman J."/>
            <person name="Nusbaum C."/>
            <person name="Birren B."/>
        </authorList>
    </citation>
    <scope>NUCLEOTIDE SEQUENCE [LARGE SCALE GENOMIC DNA]</scope>
    <source>
        <strain evidence="2 3">ATCC 38327</strain>
    </source>
</reference>
<dbReference type="OrthoDB" id="5061070at2759"/>
<dbReference type="EMBL" id="GG745330">
    <property type="protein sequence ID" value="KNE56355.1"/>
    <property type="molecule type" value="Genomic_DNA"/>
</dbReference>
<dbReference type="InterPro" id="IPR027417">
    <property type="entry name" value="P-loop_NTPase"/>
</dbReference>
<accession>A0A0L0S1R0</accession>
<dbReference type="Gene3D" id="3.40.50.300">
    <property type="entry name" value="P-loop containing nucleotide triphosphate hydrolases"/>
    <property type="match status" value="1"/>
</dbReference>
<organism evidence="2 3">
    <name type="scientific">Allomyces macrogynus (strain ATCC 38327)</name>
    <name type="common">Allomyces javanicus var. macrogynus</name>
    <dbReference type="NCBI Taxonomy" id="578462"/>
    <lineage>
        <taxon>Eukaryota</taxon>
        <taxon>Fungi</taxon>
        <taxon>Fungi incertae sedis</taxon>
        <taxon>Blastocladiomycota</taxon>
        <taxon>Blastocladiomycetes</taxon>
        <taxon>Blastocladiales</taxon>
        <taxon>Blastocladiaceae</taxon>
        <taxon>Allomyces</taxon>
    </lineage>
</organism>
<feature type="compositionally biased region" description="Gly residues" evidence="1">
    <location>
        <begin position="80"/>
        <end position="97"/>
    </location>
</feature>
<keyword evidence="3" id="KW-1185">Reference proteome</keyword>
<evidence type="ECO:0000256" key="1">
    <source>
        <dbReference type="SAM" id="MobiDB-lite"/>
    </source>
</evidence>
<feature type="region of interest" description="Disordered" evidence="1">
    <location>
        <begin position="80"/>
        <end position="111"/>
    </location>
</feature>
<dbReference type="VEuPathDB" id="FungiDB:AMAG_17905"/>
<evidence type="ECO:0000313" key="2">
    <source>
        <dbReference type="EMBL" id="KNE56355.1"/>
    </source>
</evidence>
<dbReference type="AlphaFoldDB" id="A0A0L0S1R0"/>
<protein>
    <submittedName>
        <fullName evidence="2">Uncharacterized protein</fullName>
    </submittedName>
</protein>
<proteinExistence type="predicted"/>
<gene>
    <name evidence="2" type="ORF">AMAG_17905</name>
</gene>
<reference evidence="3" key="2">
    <citation type="submission" date="2009-11" db="EMBL/GenBank/DDBJ databases">
        <title>The Genome Sequence of Allomyces macrogynus strain ATCC 38327.</title>
        <authorList>
            <consortium name="The Broad Institute Genome Sequencing Platform"/>
            <person name="Russ C."/>
            <person name="Cuomo C."/>
            <person name="Shea T."/>
            <person name="Young S.K."/>
            <person name="Zeng Q."/>
            <person name="Koehrsen M."/>
            <person name="Haas B."/>
            <person name="Borodovsky M."/>
            <person name="Guigo R."/>
            <person name="Alvarado L."/>
            <person name="Berlin A."/>
            <person name="Borenstein D."/>
            <person name="Chen Z."/>
            <person name="Engels R."/>
            <person name="Freedman E."/>
            <person name="Gellesch M."/>
            <person name="Goldberg J."/>
            <person name="Griggs A."/>
            <person name="Gujja S."/>
            <person name="Heiman D."/>
            <person name="Hepburn T."/>
            <person name="Howarth C."/>
            <person name="Jen D."/>
            <person name="Larson L."/>
            <person name="Lewis B."/>
            <person name="Mehta T."/>
            <person name="Park D."/>
            <person name="Pearson M."/>
            <person name="Roberts A."/>
            <person name="Saif S."/>
            <person name="Shenoy N."/>
            <person name="Sisk P."/>
            <person name="Stolte C."/>
            <person name="Sykes S."/>
            <person name="Walk T."/>
            <person name="White J."/>
            <person name="Yandava C."/>
            <person name="Burger G."/>
            <person name="Gray M.W."/>
            <person name="Holland P.W.H."/>
            <person name="King N."/>
            <person name="Lang F.B.F."/>
            <person name="Roger A.J."/>
            <person name="Ruiz-Trillo I."/>
            <person name="Lander E."/>
            <person name="Nusbaum C."/>
        </authorList>
    </citation>
    <scope>NUCLEOTIDE SEQUENCE [LARGE SCALE GENOMIC DNA]</scope>
    <source>
        <strain evidence="3">ATCC 38327</strain>
    </source>
</reference>
<evidence type="ECO:0000313" key="3">
    <source>
        <dbReference type="Proteomes" id="UP000054350"/>
    </source>
</evidence>
<dbReference type="Proteomes" id="UP000054350">
    <property type="component" value="Unassembled WGS sequence"/>
</dbReference>